<dbReference type="OrthoDB" id="3524344at2759"/>
<gene>
    <name evidence="2" type="ORF">BP5796_09006</name>
</gene>
<feature type="compositionally biased region" description="Polar residues" evidence="1">
    <location>
        <begin position="625"/>
        <end position="644"/>
    </location>
</feature>
<protein>
    <submittedName>
        <fullName evidence="2">Uncharacterized protein</fullName>
    </submittedName>
</protein>
<dbReference type="EMBL" id="PDLN01000013">
    <property type="protein sequence ID" value="RDW68349.1"/>
    <property type="molecule type" value="Genomic_DNA"/>
</dbReference>
<feature type="compositionally biased region" description="Polar residues" evidence="1">
    <location>
        <begin position="878"/>
        <end position="893"/>
    </location>
</feature>
<feature type="compositionally biased region" description="Basic and acidic residues" evidence="1">
    <location>
        <begin position="933"/>
        <end position="957"/>
    </location>
</feature>
<feature type="region of interest" description="Disordered" evidence="1">
    <location>
        <begin position="396"/>
        <end position="453"/>
    </location>
</feature>
<feature type="compositionally biased region" description="Basic and acidic residues" evidence="1">
    <location>
        <begin position="296"/>
        <end position="309"/>
    </location>
</feature>
<dbReference type="Proteomes" id="UP000256328">
    <property type="component" value="Unassembled WGS sequence"/>
</dbReference>
<reference evidence="2 3" key="1">
    <citation type="journal article" date="2018" name="IMA Fungus">
        <title>IMA Genome-F 9: Draft genome sequence of Annulohypoxylon stygium, Aspergillus mulundensis, Berkeleyomyces basicola (syn. Thielaviopsis basicola), Ceratocystis smalleyi, two Cercospora beticola strains, Coleophoma cylindrospora, Fusarium fracticaudum, Phialophora cf. hyalina, and Morchella septimelata.</title>
        <authorList>
            <person name="Wingfield B.D."/>
            <person name="Bills G.F."/>
            <person name="Dong Y."/>
            <person name="Huang W."/>
            <person name="Nel W.J."/>
            <person name="Swalarsk-Parry B.S."/>
            <person name="Vaghefi N."/>
            <person name="Wilken P.M."/>
            <person name="An Z."/>
            <person name="de Beer Z.W."/>
            <person name="De Vos L."/>
            <person name="Chen L."/>
            <person name="Duong T.A."/>
            <person name="Gao Y."/>
            <person name="Hammerbacher A."/>
            <person name="Kikkert J.R."/>
            <person name="Li Y."/>
            <person name="Li H."/>
            <person name="Li K."/>
            <person name="Li Q."/>
            <person name="Liu X."/>
            <person name="Ma X."/>
            <person name="Naidoo K."/>
            <person name="Pethybridge S.J."/>
            <person name="Sun J."/>
            <person name="Steenkamp E.T."/>
            <person name="van der Nest M.A."/>
            <person name="van Wyk S."/>
            <person name="Wingfield M.J."/>
            <person name="Xiong C."/>
            <person name="Yue Q."/>
            <person name="Zhang X."/>
        </authorList>
    </citation>
    <scope>NUCLEOTIDE SEQUENCE [LARGE SCALE GENOMIC DNA]</scope>
    <source>
        <strain evidence="2 3">BP5796</strain>
    </source>
</reference>
<feature type="compositionally biased region" description="Low complexity" evidence="1">
    <location>
        <begin position="113"/>
        <end position="126"/>
    </location>
</feature>
<feature type="compositionally biased region" description="Basic residues" evidence="1">
    <location>
        <begin position="145"/>
        <end position="159"/>
    </location>
</feature>
<feature type="compositionally biased region" description="Acidic residues" evidence="1">
    <location>
        <begin position="734"/>
        <end position="744"/>
    </location>
</feature>
<comment type="caution">
    <text evidence="2">The sequence shown here is derived from an EMBL/GenBank/DDBJ whole genome shotgun (WGS) entry which is preliminary data.</text>
</comment>
<accession>A0A3D8R2T1</accession>
<feature type="compositionally biased region" description="Polar residues" evidence="1">
    <location>
        <begin position="223"/>
        <end position="244"/>
    </location>
</feature>
<keyword evidence="3" id="KW-1185">Reference proteome</keyword>
<organism evidence="2 3">
    <name type="scientific">Coleophoma crateriformis</name>
    <dbReference type="NCBI Taxonomy" id="565419"/>
    <lineage>
        <taxon>Eukaryota</taxon>
        <taxon>Fungi</taxon>
        <taxon>Dikarya</taxon>
        <taxon>Ascomycota</taxon>
        <taxon>Pezizomycotina</taxon>
        <taxon>Leotiomycetes</taxon>
        <taxon>Helotiales</taxon>
        <taxon>Dermateaceae</taxon>
        <taxon>Coleophoma</taxon>
    </lineage>
</organism>
<proteinExistence type="predicted"/>
<feature type="compositionally biased region" description="Polar residues" evidence="1">
    <location>
        <begin position="547"/>
        <end position="617"/>
    </location>
</feature>
<evidence type="ECO:0000256" key="1">
    <source>
        <dbReference type="SAM" id="MobiDB-lite"/>
    </source>
</evidence>
<evidence type="ECO:0000313" key="3">
    <source>
        <dbReference type="Proteomes" id="UP000256328"/>
    </source>
</evidence>
<feature type="region of interest" description="Disordered" evidence="1">
    <location>
        <begin position="771"/>
        <end position="1025"/>
    </location>
</feature>
<feature type="region of interest" description="Disordered" evidence="1">
    <location>
        <begin position="526"/>
        <end position="744"/>
    </location>
</feature>
<evidence type="ECO:0000313" key="2">
    <source>
        <dbReference type="EMBL" id="RDW68349.1"/>
    </source>
</evidence>
<feature type="compositionally biased region" description="Low complexity" evidence="1">
    <location>
        <begin position="916"/>
        <end position="930"/>
    </location>
</feature>
<feature type="compositionally biased region" description="Low complexity" evidence="1">
    <location>
        <begin position="22"/>
        <end position="33"/>
    </location>
</feature>
<sequence length="1092" mass="120363">MGQVRRTRANPSPGGFKSLPETTRQPTTRQPTTRSKKAPRIPGNGLRYTDRSPSPNDEEIAALADLDPYIPPEERKISSADVPGLHEQMRKAAKSKKTSQSIALSTEHEKPQATTTRATRNRINTRSQTRSASPPNEPTPQPTRKPARRARAQTNKRTRAQQSTIEETDPESDGHRPTKRARNVEAPTSRSDGADFAEEHHEPSPSLKNTPTAKGQGGRDTFHSTAQDNAESQSQDSITASTEHTVPGGFVQDDEAPVAKTPIARPQNEQQLFPRSADGRSRPAKTPLPKSRKMVSRTEPRNGKGRVEVRSAYPAGVNESQYNRYLADEWAQRHKRPVEELYRMPAKTMKCIFKVMLAEKASEPTRTFEEFLRATSEEPQPAANSMKELLLQATPQVTRVDEESEEEEYSRMLEQESPQPRYLTNGRNTHGSTKKASKEIVKPPAPGPSTTALVQSASTSVSIPPAHIIDKETLLTDPDVLEAAYIVSQAFAADQSRRSKPFPNAEYLGAFLDHYQQEDSAEFPAIAAPKRSSSPESQAIEAGETARFSSSPNKRPSVTPSKTPDANNSTMVPSTSPPENSVVSNISTESDTTPKVPQTQPHGSQSWLSSLTNTISSPLKLFSRGSRTAGNTPATKTPSANNLFAPSALGETSPTPTPRPASSKFGKNPTAGIKNAVKERNARAEQDLIDRSQVPIHLRDVMTSDQKAELKRAEDQETADRHAEERRKKRAAAQEEDVFRDESWEEEYVCEKGLLWVAKWVHEDGKRRKIVERRLKNPSWAVPDSSSSEDEDDSEEEVDSPSFSRAPVERTPIGQIQPPNARIFQQTRRAIGLPTPPSADEAEEPSEPERRSQSIEYDESFGDPHHARPYTGRLFGDNPNSTGKKQSRANLFTESREFKWGQPSESSGSAGFRPPSSGSDSSSSSDSSSGNDGFEKSADRGSADSRTEMLAREKQEAEAQTETEDPALRPSKWTQSPPPKPKPSNAMLPGKQTSENDPSSPSKPLYVDKFKPQKPSKLREVEQASPVPQKYNEFSIFALTAQQSLDLDGMELDSEVLNMIQSLNDDVFPDVGLGVNEFGIDGSVERAIARLF</sequence>
<feature type="compositionally biased region" description="Basic and acidic residues" evidence="1">
    <location>
        <begin position="697"/>
        <end position="726"/>
    </location>
</feature>
<feature type="compositionally biased region" description="Acidic residues" evidence="1">
    <location>
        <begin position="787"/>
        <end position="799"/>
    </location>
</feature>
<feature type="compositionally biased region" description="Basic and acidic residues" evidence="1">
    <location>
        <begin position="1006"/>
        <end position="1022"/>
    </location>
</feature>
<feature type="region of interest" description="Disordered" evidence="1">
    <location>
        <begin position="1"/>
        <end position="315"/>
    </location>
</feature>
<dbReference type="AlphaFoldDB" id="A0A3D8R2T1"/>
<name>A0A3D8R2T1_9HELO</name>
<feature type="compositionally biased region" description="Basic and acidic residues" evidence="1">
    <location>
        <begin position="676"/>
        <end position="690"/>
    </location>
</feature>
<feature type="compositionally biased region" description="Polar residues" evidence="1">
    <location>
        <begin position="991"/>
        <end position="1002"/>
    </location>
</feature>